<feature type="region of interest" description="Disordered" evidence="3">
    <location>
        <begin position="1"/>
        <end position="128"/>
    </location>
</feature>
<dbReference type="GO" id="GO:0051321">
    <property type="term" value="P:meiotic cell cycle"/>
    <property type="evidence" value="ECO:0007669"/>
    <property type="project" value="TreeGrafter"/>
</dbReference>
<feature type="compositionally biased region" description="Polar residues" evidence="3">
    <location>
        <begin position="436"/>
        <end position="449"/>
    </location>
</feature>
<feature type="compositionally biased region" description="Polar residues" evidence="3">
    <location>
        <begin position="656"/>
        <end position="672"/>
    </location>
</feature>
<organism evidence="5 6">
    <name type="scientific">Hapsidospora chrysogenum (strain ATCC 11550 / CBS 779.69 / DSM 880 / IAM 14645 / JCM 23072 / IMI 49137)</name>
    <name type="common">Acremonium chrysogenum</name>
    <dbReference type="NCBI Taxonomy" id="857340"/>
    <lineage>
        <taxon>Eukaryota</taxon>
        <taxon>Fungi</taxon>
        <taxon>Dikarya</taxon>
        <taxon>Ascomycota</taxon>
        <taxon>Pezizomycotina</taxon>
        <taxon>Sordariomycetes</taxon>
        <taxon>Hypocreomycetidae</taxon>
        <taxon>Hypocreales</taxon>
        <taxon>Bionectriaceae</taxon>
        <taxon>Hapsidospora</taxon>
    </lineage>
</organism>
<evidence type="ECO:0000256" key="2">
    <source>
        <dbReference type="PROSITE-ProRule" id="PRU00850"/>
    </source>
</evidence>
<dbReference type="GO" id="GO:0003700">
    <property type="term" value="F:DNA-binding transcription factor activity"/>
    <property type="evidence" value="ECO:0007669"/>
    <property type="project" value="UniProtKB-UniRule"/>
</dbReference>
<dbReference type="PANTHER" id="PTHR35144">
    <property type="entry name" value="MEIOSIS-SPECIFIC TRANSCRIPTION FACTOR NDT80"/>
    <property type="match status" value="1"/>
</dbReference>
<dbReference type="OrthoDB" id="4117572at2759"/>
<dbReference type="GO" id="GO:0003677">
    <property type="term" value="F:DNA binding"/>
    <property type="evidence" value="ECO:0007669"/>
    <property type="project" value="UniProtKB-KW"/>
</dbReference>
<evidence type="ECO:0000259" key="4">
    <source>
        <dbReference type="PROSITE" id="PS51517"/>
    </source>
</evidence>
<feature type="region of interest" description="Disordered" evidence="3">
    <location>
        <begin position="402"/>
        <end position="449"/>
    </location>
</feature>
<keyword evidence="1 2" id="KW-0238">DNA-binding</keyword>
<protein>
    <submittedName>
        <fullName evidence="5">Transcription factor-like protein</fullName>
    </submittedName>
</protein>
<sequence>MTATATYPATMPELRGDPAPSSLWSNYGGPVHMSPRIGGTLEPSLTNPPPHSPYPGRPRSEQANMDHPAYPYGRYTQEETEPYNPHPPAPGLNTHPGYHNNLKRSFAQTEPASNPEMAHDLRDDSSRVSVNQDHKLLAFRRSQDKHTITDQHGRLQQLELSAQLHGMFFLSEMPSSGGDGTALQPELTCYRRNLFQISGSLITPRGPMNVITESGESVPVNSMEVTISAIESVDGNPVRLIVIPWKTPPPNSPEVTQTPDQEPPALPLIPFQEDGTEAEGEYAVYPIGWRRLQFRIATANNGRRKELQQHFVLHLKVHGTLANNSKVVLTESTTAPIVVRGRSPRNFQARKEIPLLGSSAGSRGQALVETGMGVVAGTLSLKQQQEGKPTGSMDMQMPRSAFTFSAPKPPGSQMQPMRSNSYPTWTSPGHGPLPQVPSSSPGSYPATSIGSDMYPKVPVSGSGTYSAEPQEIPLQTSMPPSVPLSLISEEQHQQTMRSQYTYAPSSAAPRQMPMAPSAHGSSDSPSSIPRYVDDGRPAKAPRSAGHQSAPASGSAASSETAPDYRYGSYGQVGSGAGEVLPPHYGTESSASSSAGHRDVYPPPQGWRPATGEHGSYAGSDTRPYGTSYDQYKSRPSDPQAKAEHGPPGQSEHYGSGHTSSFDNMNNYSWGNS</sequence>
<feature type="DNA-binding region" description="NDT80" evidence="2">
    <location>
        <begin position="109"/>
        <end position="351"/>
    </location>
</feature>
<dbReference type="InterPro" id="IPR024061">
    <property type="entry name" value="NDT80_DNA-bd_dom"/>
</dbReference>
<dbReference type="PROSITE" id="PS51517">
    <property type="entry name" value="NDT80"/>
    <property type="match status" value="1"/>
</dbReference>
<evidence type="ECO:0000313" key="6">
    <source>
        <dbReference type="Proteomes" id="UP000029964"/>
    </source>
</evidence>
<feature type="domain" description="NDT80" evidence="4">
    <location>
        <begin position="109"/>
        <end position="351"/>
    </location>
</feature>
<feature type="compositionally biased region" description="Pro residues" evidence="3">
    <location>
        <begin position="46"/>
        <end position="56"/>
    </location>
</feature>
<dbReference type="GO" id="GO:0045944">
    <property type="term" value="P:positive regulation of transcription by RNA polymerase II"/>
    <property type="evidence" value="ECO:0007669"/>
    <property type="project" value="TreeGrafter"/>
</dbReference>
<dbReference type="InterPro" id="IPR037141">
    <property type="entry name" value="NDT80_DNA-bd_dom_sf"/>
</dbReference>
<name>A0A086TD98_HAPC1</name>
<evidence type="ECO:0000313" key="5">
    <source>
        <dbReference type="EMBL" id="KFH47330.1"/>
    </source>
</evidence>
<proteinExistence type="predicted"/>
<comment type="caution">
    <text evidence="5">The sequence shown here is derived from an EMBL/GenBank/DDBJ whole genome shotgun (WGS) entry which is preliminary data.</text>
</comment>
<gene>
    <name evidence="5" type="ORF">ACRE_017350</name>
</gene>
<evidence type="ECO:0000256" key="3">
    <source>
        <dbReference type="SAM" id="MobiDB-lite"/>
    </source>
</evidence>
<dbReference type="EMBL" id="JPKY01000010">
    <property type="protein sequence ID" value="KFH47330.1"/>
    <property type="molecule type" value="Genomic_DNA"/>
</dbReference>
<reference evidence="6" key="1">
    <citation type="journal article" date="2014" name="Genome Announc.">
        <title>Genome sequence and annotation of Acremonium chrysogenum, producer of the beta-lactam antibiotic cephalosporin C.</title>
        <authorList>
            <person name="Terfehr D."/>
            <person name="Dahlmann T.A."/>
            <person name="Specht T."/>
            <person name="Zadra I."/>
            <person name="Kuernsteiner H."/>
            <person name="Kueck U."/>
        </authorList>
    </citation>
    <scope>NUCLEOTIDE SEQUENCE [LARGE SCALE GENOMIC DNA]</scope>
    <source>
        <strain evidence="6">ATCC 11550 / CBS 779.69 / DSM 880 / IAM 14645 / JCM 23072 / IMI 49137</strain>
    </source>
</reference>
<dbReference type="InterPro" id="IPR052605">
    <property type="entry name" value="Fungal_trans_regulator"/>
</dbReference>
<dbReference type="SUPFAM" id="SSF49417">
    <property type="entry name" value="p53-like transcription factors"/>
    <property type="match status" value="1"/>
</dbReference>
<feature type="compositionally biased region" description="Basic and acidic residues" evidence="3">
    <location>
        <begin position="117"/>
        <end position="128"/>
    </location>
</feature>
<feature type="compositionally biased region" description="Low complexity" evidence="3">
    <location>
        <begin position="516"/>
        <end position="529"/>
    </location>
</feature>
<dbReference type="PANTHER" id="PTHR35144:SF4">
    <property type="entry name" value="TRANSCRIPTION FACTOR VIB-1"/>
    <property type="match status" value="1"/>
</dbReference>
<feature type="compositionally biased region" description="Polar residues" evidence="3">
    <location>
        <begin position="493"/>
        <end position="504"/>
    </location>
</feature>
<keyword evidence="6" id="KW-1185">Reference proteome</keyword>
<feature type="compositionally biased region" description="Polar residues" evidence="3">
    <location>
        <begin position="412"/>
        <end position="427"/>
    </location>
</feature>
<dbReference type="Gene3D" id="2.60.40.1390">
    <property type="entry name" value="NDT80 DNA-binding domain"/>
    <property type="match status" value="2"/>
</dbReference>
<dbReference type="AlphaFoldDB" id="A0A086TD98"/>
<dbReference type="HOGENOM" id="CLU_019835_1_0_1"/>
<evidence type="ECO:0000256" key="1">
    <source>
        <dbReference type="ARBA" id="ARBA00023125"/>
    </source>
</evidence>
<feature type="compositionally biased region" description="Basic and acidic residues" evidence="3">
    <location>
        <begin position="631"/>
        <end position="644"/>
    </location>
</feature>
<feature type="compositionally biased region" description="Low complexity" evidence="3">
    <location>
        <begin position="1"/>
        <end position="12"/>
    </location>
</feature>
<dbReference type="GO" id="GO:0000228">
    <property type="term" value="C:nuclear chromosome"/>
    <property type="evidence" value="ECO:0007669"/>
    <property type="project" value="TreeGrafter"/>
</dbReference>
<accession>A0A086TD98</accession>
<dbReference type="Pfam" id="PF05224">
    <property type="entry name" value="NDT80_PhoG"/>
    <property type="match status" value="1"/>
</dbReference>
<feature type="compositionally biased region" description="Low complexity" evidence="3">
    <location>
        <begin position="543"/>
        <end position="561"/>
    </location>
</feature>
<dbReference type="InterPro" id="IPR008967">
    <property type="entry name" value="p53-like_TF_DNA-bd_sf"/>
</dbReference>
<dbReference type="Proteomes" id="UP000029964">
    <property type="component" value="Unassembled WGS sequence"/>
</dbReference>
<feature type="region of interest" description="Disordered" evidence="3">
    <location>
        <begin position="490"/>
        <end position="672"/>
    </location>
</feature>